<dbReference type="EMBL" id="LXQA010477509">
    <property type="protein sequence ID" value="MCI54328.1"/>
    <property type="molecule type" value="Genomic_DNA"/>
</dbReference>
<protein>
    <submittedName>
        <fullName evidence="2">YTH domain family protein</fullName>
    </submittedName>
</protein>
<proteinExistence type="predicted"/>
<dbReference type="AlphaFoldDB" id="A0A392SZN7"/>
<name>A0A392SZN7_9FABA</name>
<organism evidence="2 3">
    <name type="scientific">Trifolium medium</name>
    <dbReference type="NCBI Taxonomy" id="97028"/>
    <lineage>
        <taxon>Eukaryota</taxon>
        <taxon>Viridiplantae</taxon>
        <taxon>Streptophyta</taxon>
        <taxon>Embryophyta</taxon>
        <taxon>Tracheophyta</taxon>
        <taxon>Spermatophyta</taxon>
        <taxon>Magnoliopsida</taxon>
        <taxon>eudicotyledons</taxon>
        <taxon>Gunneridae</taxon>
        <taxon>Pentapetalae</taxon>
        <taxon>rosids</taxon>
        <taxon>fabids</taxon>
        <taxon>Fabales</taxon>
        <taxon>Fabaceae</taxon>
        <taxon>Papilionoideae</taxon>
        <taxon>50 kb inversion clade</taxon>
        <taxon>NPAAA clade</taxon>
        <taxon>Hologalegina</taxon>
        <taxon>IRL clade</taxon>
        <taxon>Trifolieae</taxon>
        <taxon>Trifolium</taxon>
    </lineage>
</organism>
<comment type="caution">
    <text evidence="2">The sequence shown here is derived from an EMBL/GenBank/DDBJ whole genome shotgun (WGS) entry which is preliminary data.</text>
</comment>
<feature type="compositionally biased region" description="Polar residues" evidence="1">
    <location>
        <begin position="1"/>
        <end position="11"/>
    </location>
</feature>
<evidence type="ECO:0000313" key="3">
    <source>
        <dbReference type="Proteomes" id="UP000265520"/>
    </source>
</evidence>
<evidence type="ECO:0000313" key="2">
    <source>
        <dbReference type="EMBL" id="MCI54328.1"/>
    </source>
</evidence>
<feature type="region of interest" description="Disordered" evidence="1">
    <location>
        <begin position="1"/>
        <end position="52"/>
    </location>
</feature>
<keyword evidence="3" id="KW-1185">Reference proteome</keyword>
<dbReference type="Proteomes" id="UP000265520">
    <property type="component" value="Unassembled WGS sequence"/>
</dbReference>
<accession>A0A392SZN7</accession>
<evidence type="ECO:0000256" key="1">
    <source>
        <dbReference type="SAM" id="MobiDB-lite"/>
    </source>
</evidence>
<reference evidence="2 3" key="1">
    <citation type="journal article" date="2018" name="Front. Plant Sci.">
        <title>Red Clover (Trifolium pratense) and Zigzag Clover (T. medium) - A Picture of Genomic Similarities and Differences.</title>
        <authorList>
            <person name="Dluhosova J."/>
            <person name="Istvanek J."/>
            <person name="Nedelnik J."/>
            <person name="Repkova J."/>
        </authorList>
    </citation>
    <scope>NUCLEOTIDE SEQUENCE [LARGE SCALE GENOMIC DNA]</scope>
    <source>
        <strain evidence="3">cv. 10/8</strain>
        <tissue evidence="2">Leaf</tissue>
    </source>
</reference>
<feature type="compositionally biased region" description="Polar residues" evidence="1">
    <location>
        <begin position="29"/>
        <end position="52"/>
    </location>
</feature>
<sequence>MPKSNDGTLANESVIADAAGTEKVVEVNGPTSPTQPPADSSNNCLTSDNIRQ</sequence>